<dbReference type="VEuPathDB" id="FungiDB:MAPG_11111"/>
<organism evidence="3 4">
    <name type="scientific">Magnaporthiopsis poae (strain ATCC 64411 / 73-15)</name>
    <name type="common">Kentucky bluegrass fungus</name>
    <name type="synonym">Magnaporthe poae</name>
    <dbReference type="NCBI Taxonomy" id="644358"/>
    <lineage>
        <taxon>Eukaryota</taxon>
        <taxon>Fungi</taxon>
        <taxon>Dikarya</taxon>
        <taxon>Ascomycota</taxon>
        <taxon>Pezizomycotina</taxon>
        <taxon>Sordariomycetes</taxon>
        <taxon>Sordariomycetidae</taxon>
        <taxon>Magnaporthales</taxon>
        <taxon>Magnaporthaceae</taxon>
        <taxon>Magnaporthiopsis</taxon>
    </lineage>
</organism>
<evidence type="ECO:0000313" key="4">
    <source>
        <dbReference type="Proteomes" id="UP000011715"/>
    </source>
</evidence>
<keyword evidence="1" id="KW-0472">Membrane</keyword>
<accession>A0A0C4EED9</accession>
<dbReference type="AlphaFoldDB" id="A0A0C4EED9"/>
<keyword evidence="1" id="KW-1133">Transmembrane helix</keyword>
<feature type="transmembrane region" description="Helical" evidence="1">
    <location>
        <begin position="87"/>
        <end position="106"/>
    </location>
</feature>
<gene>
    <name evidence="2" type="ORF">MAPG_11111</name>
</gene>
<dbReference type="EnsemblFungi" id="MAPG_11111T0">
    <property type="protein sequence ID" value="MAPG_11111T0"/>
    <property type="gene ID" value="MAPG_11111"/>
</dbReference>
<dbReference type="EMBL" id="ADBL01002732">
    <property type="status" value="NOT_ANNOTATED_CDS"/>
    <property type="molecule type" value="Genomic_DNA"/>
</dbReference>
<reference evidence="3" key="5">
    <citation type="submission" date="2015-06" db="UniProtKB">
        <authorList>
            <consortium name="EnsemblFungi"/>
        </authorList>
    </citation>
    <scope>IDENTIFICATION</scope>
    <source>
        <strain evidence="3">ATCC 64411</strain>
    </source>
</reference>
<keyword evidence="4" id="KW-1185">Reference proteome</keyword>
<sequence>MPVARVQKSLEQPDKSLNLIDRQHGDDVDDLRSAYLGWRPPASKRGNKTLAKSNHFKLGNLLSAGDDEWMQAHQNLRRPHPAMPHSGSPLVTCTGFVLFLSAKLFFSSFIPKVCCCQKMGREKKGRKKMRNK</sequence>
<evidence type="ECO:0000313" key="3">
    <source>
        <dbReference type="EnsemblFungi" id="MAPG_11111T0"/>
    </source>
</evidence>
<proteinExistence type="predicted"/>
<evidence type="ECO:0000256" key="1">
    <source>
        <dbReference type="SAM" id="Phobius"/>
    </source>
</evidence>
<keyword evidence="1" id="KW-0812">Transmembrane</keyword>
<reference evidence="4" key="2">
    <citation type="submission" date="2010-05" db="EMBL/GenBank/DDBJ databases">
        <title>The genome sequence of Magnaporthe poae strain ATCC 64411.</title>
        <authorList>
            <person name="Ma L.-J."/>
            <person name="Dead R."/>
            <person name="Young S."/>
            <person name="Zeng Q."/>
            <person name="Koehrsen M."/>
            <person name="Alvarado L."/>
            <person name="Berlin A."/>
            <person name="Chapman S.B."/>
            <person name="Chen Z."/>
            <person name="Freedman E."/>
            <person name="Gellesch M."/>
            <person name="Goldberg J."/>
            <person name="Griggs A."/>
            <person name="Gujja S."/>
            <person name="Heilman E.R."/>
            <person name="Heiman D."/>
            <person name="Hepburn T."/>
            <person name="Howarth C."/>
            <person name="Jen D."/>
            <person name="Larson L."/>
            <person name="Mehta T."/>
            <person name="Neiman D."/>
            <person name="Pearson M."/>
            <person name="Roberts A."/>
            <person name="Saif S."/>
            <person name="Shea T."/>
            <person name="Shenoy N."/>
            <person name="Sisk P."/>
            <person name="Stolte C."/>
            <person name="Sykes S."/>
            <person name="Walk T."/>
            <person name="White J."/>
            <person name="Yandava C."/>
            <person name="Haas B."/>
            <person name="Nusbaum C."/>
            <person name="Birren B."/>
        </authorList>
    </citation>
    <scope>NUCLEOTIDE SEQUENCE [LARGE SCALE GENOMIC DNA]</scope>
    <source>
        <strain evidence="4">ATCC 64411 / 73-15</strain>
    </source>
</reference>
<dbReference type="Proteomes" id="UP000011715">
    <property type="component" value="Unassembled WGS sequence"/>
</dbReference>
<evidence type="ECO:0000313" key="2">
    <source>
        <dbReference type="EMBL" id="KLU92165.1"/>
    </source>
</evidence>
<reference evidence="2" key="1">
    <citation type="submission" date="2010-05" db="EMBL/GenBank/DDBJ databases">
        <title>The Genome Sequence of Magnaporthe poae strain ATCC 64411.</title>
        <authorList>
            <consortium name="The Broad Institute Genome Sequencing Platform"/>
            <consortium name="Broad Institute Genome Sequencing Center for Infectious Disease"/>
            <person name="Ma L.-J."/>
            <person name="Dead R."/>
            <person name="Young S."/>
            <person name="Zeng Q."/>
            <person name="Koehrsen M."/>
            <person name="Alvarado L."/>
            <person name="Berlin A."/>
            <person name="Chapman S.B."/>
            <person name="Chen Z."/>
            <person name="Freedman E."/>
            <person name="Gellesch M."/>
            <person name="Goldberg J."/>
            <person name="Griggs A."/>
            <person name="Gujja S."/>
            <person name="Heilman E.R."/>
            <person name="Heiman D."/>
            <person name="Hepburn T."/>
            <person name="Howarth C."/>
            <person name="Jen D."/>
            <person name="Larson L."/>
            <person name="Mehta T."/>
            <person name="Neiman D."/>
            <person name="Pearson M."/>
            <person name="Roberts A."/>
            <person name="Saif S."/>
            <person name="Shea T."/>
            <person name="Shenoy N."/>
            <person name="Sisk P."/>
            <person name="Stolte C."/>
            <person name="Sykes S."/>
            <person name="Walk T."/>
            <person name="White J."/>
            <person name="Yandava C."/>
            <person name="Haas B."/>
            <person name="Nusbaum C."/>
            <person name="Birren B."/>
        </authorList>
    </citation>
    <scope>NUCLEOTIDE SEQUENCE</scope>
    <source>
        <strain evidence="2">ATCC 64411</strain>
    </source>
</reference>
<protein>
    <submittedName>
        <fullName evidence="2 3">Uncharacterized protein</fullName>
    </submittedName>
</protein>
<dbReference type="EMBL" id="GL876979">
    <property type="protein sequence ID" value="KLU92165.1"/>
    <property type="molecule type" value="Genomic_DNA"/>
</dbReference>
<reference evidence="2" key="3">
    <citation type="submission" date="2011-03" db="EMBL/GenBank/DDBJ databases">
        <title>Annotation of Magnaporthe poae ATCC 64411.</title>
        <authorList>
            <person name="Ma L.-J."/>
            <person name="Dead R."/>
            <person name="Young S.K."/>
            <person name="Zeng Q."/>
            <person name="Gargeya S."/>
            <person name="Fitzgerald M."/>
            <person name="Haas B."/>
            <person name="Abouelleil A."/>
            <person name="Alvarado L."/>
            <person name="Arachchi H.M."/>
            <person name="Berlin A."/>
            <person name="Brown A."/>
            <person name="Chapman S.B."/>
            <person name="Chen Z."/>
            <person name="Dunbar C."/>
            <person name="Freedman E."/>
            <person name="Gearin G."/>
            <person name="Gellesch M."/>
            <person name="Goldberg J."/>
            <person name="Griggs A."/>
            <person name="Gujja S."/>
            <person name="Heiman D."/>
            <person name="Howarth C."/>
            <person name="Larson L."/>
            <person name="Lui A."/>
            <person name="MacDonald P.J.P."/>
            <person name="Mehta T."/>
            <person name="Montmayeur A."/>
            <person name="Murphy C."/>
            <person name="Neiman D."/>
            <person name="Pearson M."/>
            <person name="Priest M."/>
            <person name="Roberts A."/>
            <person name="Saif S."/>
            <person name="Shea T."/>
            <person name="Shenoy N."/>
            <person name="Sisk P."/>
            <person name="Stolte C."/>
            <person name="Sykes S."/>
            <person name="Yandava C."/>
            <person name="Wortman J."/>
            <person name="Nusbaum C."/>
            <person name="Birren B."/>
        </authorList>
    </citation>
    <scope>NUCLEOTIDE SEQUENCE</scope>
    <source>
        <strain evidence="2">ATCC 64411</strain>
    </source>
</reference>
<name>A0A0C4EED9_MAGP6</name>
<reference evidence="3" key="4">
    <citation type="journal article" date="2015" name="G3 (Bethesda)">
        <title>Genome sequences of three phytopathogenic species of the Magnaporthaceae family of fungi.</title>
        <authorList>
            <person name="Okagaki L.H."/>
            <person name="Nunes C.C."/>
            <person name="Sailsbery J."/>
            <person name="Clay B."/>
            <person name="Brown D."/>
            <person name="John T."/>
            <person name="Oh Y."/>
            <person name="Young N."/>
            <person name="Fitzgerald M."/>
            <person name="Haas B.J."/>
            <person name="Zeng Q."/>
            <person name="Young S."/>
            <person name="Adiconis X."/>
            <person name="Fan L."/>
            <person name="Levin J.Z."/>
            <person name="Mitchell T.K."/>
            <person name="Okubara P.A."/>
            <person name="Farman M.L."/>
            <person name="Kohn L.M."/>
            <person name="Birren B."/>
            <person name="Ma L.-J."/>
            <person name="Dean R.A."/>
        </authorList>
    </citation>
    <scope>NUCLEOTIDE SEQUENCE</scope>
    <source>
        <strain evidence="3">ATCC 64411 / 73-15</strain>
    </source>
</reference>